<protein>
    <recommendedName>
        <fullName evidence="1">Glycosyl transferase family 1 domain-containing protein</fullName>
    </recommendedName>
</protein>
<dbReference type="PANTHER" id="PTHR45947">
    <property type="entry name" value="SULFOQUINOVOSYL TRANSFERASE SQD2"/>
    <property type="match status" value="1"/>
</dbReference>
<dbReference type="GO" id="GO:0016757">
    <property type="term" value="F:glycosyltransferase activity"/>
    <property type="evidence" value="ECO:0007669"/>
    <property type="project" value="InterPro"/>
</dbReference>
<dbReference type="AlphaFoldDB" id="A0A6C0CZB9"/>
<dbReference type="PANTHER" id="PTHR45947:SF3">
    <property type="entry name" value="SULFOQUINOVOSYL TRANSFERASE SQD2"/>
    <property type="match status" value="1"/>
</dbReference>
<evidence type="ECO:0000259" key="1">
    <source>
        <dbReference type="Pfam" id="PF00534"/>
    </source>
</evidence>
<dbReference type="SUPFAM" id="SSF53756">
    <property type="entry name" value="UDP-Glycosyltransferase/glycogen phosphorylase"/>
    <property type="match status" value="1"/>
</dbReference>
<dbReference type="InterPro" id="IPR050194">
    <property type="entry name" value="Glycosyltransferase_grp1"/>
</dbReference>
<proteinExistence type="predicted"/>
<dbReference type="EMBL" id="MN739512">
    <property type="protein sequence ID" value="QHT09512.1"/>
    <property type="molecule type" value="Genomic_DNA"/>
</dbReference>
<dbReference type="Pfam" id="PF00534">
    <property type="entry name" value="Glycos_transf_1"/>
    <property type="match status" value="1"/>
</dbReference>
<name>A0A6C0CZB9_9ZZZZ</name>
<sequence length="396" mass="45565">MNTNNTKIRLHLLAIPHTITRDEFSNCAFTGKVQRFSPMMQSVGYEVYHYGIETSKSGADVDIDILNLKEWNKLRKSSLKHLKPELSYEDIEKKLGDPTQFVGDLANLSTPLYKEFNIRLREQLSKHYRSISTDIVCITFGPAHEDALKGKDYLCVESGIGYPNAYKNFRIYESYAKMHYEMHRCGKTLENYWFVCPNYYNTLEWPLNLNPVPNRVGFLGRISNTKGCNIISEIAKSFPQVEFVICGQGDPKPFLKYPNVIYKSPIHGSDRGKYLSSLSAVITPSKYLEPFCGVNVEAQLCGTPVICHDYGAFTETVEQFKTGVRCHTMSDFRYAVQMVLDGKFDRQYIHDRAVHLYDMYNVAKQYKYIFDSIIDVYNGSGGWYSFNTHLDLLENE</sequence>
<feature type="domain" description="Glycosyl transferase family 1" evidence="1">
    <location>
        <begin position="207"/>
        <end position="329"/>
    </location>
</feature>
<accession>A0A6C0CZB9</accession>
<reference evidence="2" key="1">
    <citation type="journal article" date="2020" name="Nature">
        <title>Giant virus diversity and host interactions through global metagenomics.</title>
        <authorList>
            <person name="Schulz F."/>
            <person name="Roux S."/>
            <person name="Paez-Espino D."/>
            <person name="Jungbluth S."/>
            <person name="Walsh D.A."/>
            <person name="Denef V.J."/>
            <person name="McMahon K.D."/>
            <person name="Konstantinidis K.T."/>
            <person name="Eloe-Fadrosh E.A."/>
            <person name="Kyrpides N.C."/>
            <person name="Woyke T."/>
        </authorList>
    </citation>
    <scope>NUCLEOTIDE SEQUENCE</scope>
    <source>
        <strain evidence="2">GVMAG-M-3300023174-102</strain>
    </source>
</reference>
<dbReference type="InterPro" id="IPR001296">
    <property type="entry name" value="Glyco_trans_1"/>
</dbReference>
<organism evidence="2">
    <name type="scientific">viral metagenome</name>
    <dbReference type="NCBI Taxonomy" id="1070528"/>
    <lineage>
        <taxon>unclassified sequences</taxon>
        <taxon>metagenomes</taxon>
        <taxon>organismal metagenomes</taxon>
    </lineage>
</organism>
<evidence type="ECO:0000313" key="2">
    <source>
        <dbReference type="EMBL" id="QHT09512.1"/>
    </source>
</evidence>
<dbReference type="Gene3D" id="3.40.50.2000">
    <property type="entry name" value="Glycogen Phosphorylase B"/>
    <property type="match status" value="1"/>
</dbReference>